<gene>
    <name evidence="2" type="ordered locus">MTBMA_c08200</name>
</gene>
<dbReference type="KEGG" id="mmg:MTBMA_c08200"/>
<proteinExistence type="predicted"/>
<dbReference type="STRING" id="79929.MTBMA_c08200"/>
<evidence type="ECO:0000313" key="2">
    <source>
        <dbReference type="EMBL" id="ADL58415.1"/>
    </source>
</evidence>
<dbReference type="PaxDb" id="79929-MTBMA_c08200"/>
<organism evidence="2 3">
    <name type="scientific">Methanothermobacter marburgensis (strain ATCC BAA-927 / DSM 2133 / JCM 14651 / NBRC 100331 / OCM 82 / Marburg)</name>
    <name type="common">Methanobacterium thermoautotrophicum</name>
    <dbReference type="NCBI Taxonomy" id="79929"/>
    <lineage>
        <taxon>Archaea</taxon>
        <taxon>Methanobacteriati</taxon>
        <taxon>Methanobacteriota</taxon>
        <taxon>Methanomada group</taxon>
        <taxon>Methanobacteria</taxon>
        <taxon>Methanobacteriales</taxon>
        <taxon>Methanobacteriaceae</taxon>
        <taxon>Methanothermobacter</taxon>
    </lineage>
</organism>
<dbReference type="HOGENOM" id="CLU_159733_0_0_2"/>
<evidence type="ECO:0000256" key="1">
    <source>
        <dbReference type="SAM" id="Phobius"/>
    </source>
</evidence>
<sequence length="127" mass="13631">MDFRGQISAEFLLIVSFIVIIVLVFSSIAGPQSQENSIAAAAREGASSAVAEIAYTNISMKPVKVTKTSITGGSNRTITVYFDTPIPSNYRAFVINRTVESLLGLNGVKPVNSTTVRLGDRTYTVQV</sequence>
<reference key="1">
    <citation type="submission" date="2009-08" db="EMBL/GenBank/DDBJ databases">
        <title>The genome sequence of Methanothermobacter marburgensis.</title>
        <authorList>
            <person name="Kaster A."/>
            <person name="Seedorf H."/>
            <person name="Goenrich M."/>
            <person name="Wiezer A."/>
            <person name="Liesegang H."/>
            <person name="Thauer R."/>
            <person name="Gottschalk G."/>
        </authorList>
    </citation>
    <scope>NUCLEOTIDE SEQUENCE</scope>
    <source>
        <strain>Marburg</strain>
    </source>
</reference>
<keyword evidence="1" id="KW-0812">Transmembrane</keyword>
<dbReference type="AlphaFoldDB" id="D9PW17"/>
<protein>
    <recommendedName>
        <fullName evidence="4">Class III signal peptide-containing protein</fullName>
    </recommendedName>
</protein>
<feature type="transmembrane region" description="Helical" evidence="1">
    <location>
        <begin position="12"/>
        <end position="30"/>
    </location>
</feature>
<name>D9PW17_METTM</name>
<dbReference type="GeneID" id="43708873"/>
<evidence type="ECO:0000313" key="3">
    <source>
        <dbReference type="Proteomes" id="UP000000345"/>
    </source>
</evidence>
<evidence type="ECO:0008006" key="4">
    <source>
        <dbReference type="Google" id="ProtNLM"/>
    </source>
</evidence>
<dbReference type="RefSeq" id="WP_013295639.1">
    <property type="nucleotide sequence ID" value="NC_014408.1"/>
</dbReference>
<accession>D9PW17</accession>
<dbReference type="Proteomes" id="UP000000345">
    <property type="component" value="Chromosome"/>
</dbReference>
<reference evidence="2 3" key="2">
    <citation type="journal article" date="2010" name="J. Bacteriol.">
        <title>Complete genome sequence of Methanothermobacter marburgensis, a methanoarchaeon model organism.</title>
        <authorList>
            <person name="Liesegang H."/>
            <person name="Kaster A.K."/>
            <person name="Wiezer A."/>
            <person name="Goenrich M."/>
            <person name="Wollherr A."/>
            <person name="Seedorf H."/>
            <person name="Gottschalk G."/>
            <person name="Thauer R.K."/>
        </authorList>
    </citation>
    <scope>NUCLEOTIDE SEQUENCE [LARGE SCALE GENOMIC DNA]</scope>
    <source>
        <strain evidence="3">ATCC BAA-927 / DSM 2133 / JCM 14651 / NBRC 100331 / OCM 82 / Marburg</strain>
    </source>
</reference>
<dbReference type="GeneID" id="9704528"/>
<dbReference type="EMBL" id="CP001710">
    <property type="protein sequence ID" value="ADL58415.1"/>
    <property type="molecule type" value="Genomic_DNA"/>
</dbReference>
<dbReference type="OrthoDB" id="71473at2157"/>
<keyword evidence="1" id="KW-0472">Membrane</keyword>
<keyword evidence="1" id="KW-1133">Transmembrane helix</keyword>
<keyword evidence="3" id="KW-1185">Reference proteome</keyword>